<evidence type="ECO:0000313" key="11">
    <source>
        <dbReference type="Proteomes" id="UP000472755"/>
    </source>
</evidence>
<dbReference type="InterPro" id="IPR049560">
    <property type="entry name" value="MeTrfase_RsmB-F_NOP2_cat"/>
</dbReference>
<dbReference type="PANTHER" id="PTHR22807">
    <property type="entry name" value="NOP2 YEAST -RELATED NOL1/NOP2/FMU SUN DOMAIN-CONTAINING"/>
    <property type="match status" value="1"/>
</dbReference>
<name>A0A6L6LYI1_9FIRM</name>
<dbReference type="InterPro" id="IPR023267">
    <property type="entry name" value="RCMT"/>
</dbReference>
<dbReference type="Gene3D" id="3.40.50.150">
    <property type="entry name" value="Vaccinia Virus protein VP39"/>
    <property type="match status" value="1"/>
</dbReference>
<dbReference type="PROSITE" id="PS51686">
    <property type="entry name" value="SAM_MT_RSMB_NOP"/>
    <property type="match status" value="1"/>
</dbReference>
<dbReference type="InterPro" id="IPR029063">
    <property type="entry name" value="SAM-dependent_MTases_sf"/>
</dbReference>
<evidence type="ECO:0000256" key="7">
    <source>
        <dbReference type="PROSITE-ProRule" id="PRU01023"/>
    </source>
</evidence>
<keyword evidence="3 7" id="KW-0489">Methyltransferase</keyword>
<dbReference type="Proteomes" id="UP000472755">
    <property type="component" value="Unassembled WGS sequence"/>
</dbReference>
<keyword evidence="2" id="KW-0963">Cytoplasm</keyword>
<evidence type="ECO:0000256" key="3">
    <source>
        <dbReference type="ARBA" id="ARBA00022603"/>
    </source>
</evidence>
<reference evidence="10 11" key="1">
    <citation type="journal article" date="2019" name="Nat. Med.">
        <title>A library of human gut bacterial isolates paired with longitudinal multiomics data enables mechanistic microbiome research.</title>
        <authorList>
            <person name="Poyet M."/>
            <person name="Groussin M."/>
            <person name="Gibbons S.M."/>
            <person name="Avila-Pacheco J."/>
            <person name="Jiang X."/>
            <person name="Kearney S.M."/>
            <person name="Perrotta A.R."/>
            <person name="Berdy B."/>
            <person name="Zhao S."/>
            <person name="Lieberman T.D."/>
            <person name="Swanson P.K."/>
            <person name="Smith M."/>
            <person name="Roesemann S."/>
            <person name="Alexander J.E."/>
            <person name="Rich S.A."/>
            <person name="Livny J."/>
            <person name="Vlamakis H."/>
            <person name="Clish C."/>
            <person name="Bullock K."/>
            <person name="Deik A."/>
            <person name="Scott J."/>
            <person name="Pierce K.A."/>
            <person name="Xavier R.J."/>
            <person name="Alm E.J."/>
        </authorList>
    </citation>
    <scope>NUCLEOTIDE SEQUENCE [LARGE SCALE GENOMIC DNA]</scope>
    <source>
        <strain evidence="10 11">BIOML-A4</strain>
    </source>
</reference>
<comment type="caution">
    <text evidence="7">Lacks conserved residue(s) required for the propagation of feature annotation.</text>
</comment>
<accession>A0A6L6LYI1</accession>
<dbReference type="AlphaFoldDB" id="A0A6L6LYI1"/>
<evidence type="ECO:0000256" key="6">
    <source>
        <dbReference type="ARBA" id="ARBA00022884"/>
    </source>
</evidence>
<evidence type="ECO:0000256" key="8">
    <source>
        <dbReference type="SAM" id="MobiDB-lite"/>
    </source>
</evidence>
<keyword evidence="6 7" id="KW-0694">RNA-binding</keyword>
<dbReference type="GO" id="GO:0008173">
    <property type="term" value="F:RNA methyltransferase activity"/>
    <property type="evidence" value="ECO:0007669"/>
    <property type="project" value="InterPro"/>
</dbReference>
<dbReference type="Pfam" id="PF17125">
    <property type="entry name" value="Methyltr_RsmF_N"/>
    <property type="match status" value="1"/>
</dbReference>
<organism evidence="10 11">
    <name type="scientific">Ruthenibacterium lactatiformans</name>
    <dbReference type="NCBI Taxonomy" id="1550024"/>
    <lineage>
        <taxon>Bacteria</taxon>
        <taxon>Bacillati</taxon>
        <taxon>Bacillota</taxon>
        <taxon>Clostridia</taxon>
        <taxon>Eubacteriales</taxon>
        <taxon>Oscillospiraceae</taxon>
        <taxon>Ruthenibacterium</taxon>
    </lineage>
</organism>
<dbReference type="Pfam" id="PF01189">
    <property type="entry name" value="Methyltr_RsmB-F"/>
    <property type="match status" value="1"/>
</dbReference>
<protein>
    <submittedName>
        <fullName evidence="10">tRNA and rRNA cytosine-C5-methylase</fullName>
    </submittedName>
</protein>
<dbReference type="Gene3D" id="3.30.70.1170">
    <property type="entry name" value="Sun protein, domain 3"/>
    <property type="match status" value="1"/>
</dbReference>
<keyword evidence="5 7" id="KW-0949">S-adenosyl-L-methionine</keyword>
<dbReference type="PROSITE" id="PS01153">
    <property type="entry name" value="NOL1_NOP2_SUN"/>
    <property type="match status" value="1"/>
</dbReference>
<dbReference type="RefSeq" id="WP_423246629.1">
    <property type="nucleotide sequence ID" value="NZ_WMZU01000022.1"/>
</dbReference>
<proteinExistence type="inferred from homology"/>
<feature type="compositionally biased region" description="Basic residues" evidence="8">
    <location>
        <begin position="314"/>
        <end position="324"/>
    </location>
</feature>
<gene>
    <name evidence="10" type="ORF">GMD59_12770</name>
</gene>
<comment type="caution">
    <text evidence="10">The sequence shown here is derived from an EMBL/GenBank/DDBJ whole genome shotgun (WGS) entry which is preliminary data.</text>
</comment>
<dbReference type="InterPro" id="IPR018314">
    <property type="entry name" value="RsmB/NOL1/NOP2-like_CS"/>
</dbReference>
<keyword evidence="4 7" id="KW-0808">Transferase</keyword>
<dbReference type="SUPFAM" id="SSF53335">
    <property type="entry name" value="S-adenosyl-L-methionine-dependent methyltransferases"/>
    <property type="match status" value="1"/>
</dbReference>
<dbReference type="CDD" id="cd02440">
    <property type="entry name" value="AdoMet_MTases"/>
    <property type="match status" value="1"/>
</dbReference>
<dbReference type="PRINTS" id="PR02008">
    <property type="entry name" value="RCMTFAMILY"/>
</dbReference>
<evidence type="ECO:0000259" key="9">
    <source>
        <dbReference type="PROSITE" id="PS51686"/>
    </source>
</evidence>
<evidence type="ECO:0000256" key="2">
    <source>
        <dbReference type="ARBA" id="ARBA00022490"/>
    </source>
</evidence>
<dbReference type="PANTHER" id="PTHR22807:SF30">
    <property type="entry name" value="28S RRNA (CYTOSINE(4447)-C(5))-METHYLTRANSFERASE-RELATED"/>
    <property type="match status" value="1"/>
</dbReference>
<evidence type="ECO:0000256" key="5">
    <source>
        <dbReference type="ARBA" id="ARBA00022691"/>
    </source>
</evidence>
<feature type="region of interest" description="Disordered" evidence="8">
    <location>
        <begin position="298"/>
        <end position="324"/>
    </location>
</feature>
<evidence type="ECO:0000313" key="10">
    <source>
        <dbReference type="EMBL" id="MTS28151.1"/>
    </source>
</evidence>
<dbReference type="GO" id="GO:0001510">
    <property type="term" value="P:RNA methylation"/>
    <property type="evidence" value="ECO:0007669"/>
    <property type="project" value="InterPro"/>
</dbReference>
<feature type="binding site" evidence="7">
    <location>
        <position position="132"/>
    </location>
    <ligand>
        <name>S-adenosyl-L-methionine</name>
        <dbReference type="ChEBI" id="CHEBI:59789"/>
    </ligand>
</feature>
<evidence type="ECO:0000256" key="4">
    <source>
        <dbReference type="ARBA" id="ARBA00022679"/>
    </source>
</evidence>
<feature type="domain" description="SAM-dependent MTase RsmB/NOP-type" evidence="9">
    <location>
        <begin position="20"/>
        <end position="299"/>
    </location>
</feature>
<dbReference type="InterPro" id="IPR031341">
    <property type="entry name" value="Methyltr_RsmF_N"/>
</dbReference>
<evidence type="ECO:0000256" key="1">
    <source>
        <dbReference type="ARBA" id="ARBA00007494"/>
    </source>
</evidence>
<comment type="similarity">
    <text evidence="1 7">Belongs to the class I-like SAM-binding methyltransferase superfamily. RsmB/NOP family.</text>
</comment>
<feature type="non-terminal residue" evidence="10">
    <location>
        <position position="324"/>
    </location>
</feature>
<feature type="active site" description="Nucleophile" evidence="7">
    <location>
        <position position="230"/>
    </location>
</feature>
<dbReference type="InterPro" id="IPR001678">
    <property type="entry name" value="MeTrfase_RsmB-F_NOP2_dom"/>
</dbReference>
<sequence>MPGEYFEARERALLGIRYDVLYAAPCAVHRGVTVNGLRCAPQEFAAAVDFGLEPSPFCDAAFLLTDPQLRPGRHAYHHAGVFYVQEPSASVPAGLLGVRPGERVLDLCAAPGGKTSQLAAALRGEGLLVANEYVAARAGVLKSNLERMGVTNALVLNESTARVAAAFPAFFDKVLVDAPCSGEGMFRKEPEALRQHSAALVAQCAALGASILDDAAAALRPGGLLCYSTCTFAPEEDEAQVGAFLARHPEFTVLPAPTNAGAPGEAARCGAHPFAAEHTRRIYPCHGGEGHFMALLQKRGDGAPPEAEQARPRPAPRPRRANRG</sequence>
<dbReference type="EMBL" id="WMZU01000022">
    <property type="protein sequence ID" value="MTS28151.1"/>
    <property type="molecule type" value="Genomic_DNA"/>
</dbReference>
<dbReference type="GO" id="GO:0003723">
    <property type="term" value="F:RNA binding"/>
    <property type="evidence" value="ECO:0007669"/>
    <property type="project" value="UniProtKB-UniRule"/>
</dbReference>
<feature type="binding site" evidence="7">
    <location>
        <begin position="108"/>
        <end position="114"/>
    </location>
    <ligand>
        <name>S-adenosyl-L-methionine</name>
        <dbReference type="ChEBI" id="CHEBI:59789"/>
    </ligand>
</feature>
<feature type="binding site" evidence="7">
    <location>
        <position position="177"/>
    </location>
    <ligand>
        <name>S-adenosyl-L-methionine</name>
        <dbReference type="ChEBI" id="CHEBI:59789"/>
    </ligand>
</feature>